<comment type="caution">
    <text evidence="4">The sequence shown here is derived from an EMBL/GenBank/DDBJ whole genome shotgun (WGS) entry which is preliminary data.</text>
</comment>
<feature type="transmembrane region" description="Helical" evidence="2">
    <location>
        <begin position="107"/>
        <end position="132"/>
    </location>
</feature>
<dbReference type="AlphaFoldDB" id="A0A927PLW0"/>
<feature type="region of interest" description="Disordered" evidence="1">
    <location>
        <begin position="1"/>
        <end position="66"/>
    </location>
</feature>
<keyword evidence="2" id="KW-0472">Membrane</keyword>
<name>A0A927PLW0_9ACTN</name>
<feature type="compositionally biased region" description="Polar residues" evidence="1">
    <location>
        <begin position="1"/>
        <end position="14"/>
    </location>
</feature>
<feature type="domain" description="DUF7847" evidence="3">
    <location>
        <begin position="149"/>
        <end position="282"/>
    </location>
</feature>
<evidence type="ECO:0000256" key="2">
    <source>
        <dbReference type="SAM" id="Phobius"/>
    </source>
</evidence>
<dbReference type="InterPro" id="IPR010380">
    <property type="entry name" value="DUF975"/>
</dbReference>
<evidence type="ECO:0000313" key="5">
    <source>
        <dbReference type="Proteomes" id="UP000642993"/>
    </source>
</evidence>
<feature type="transmembrane region" description="Helical" evidence="2">
    <location>
        <begin position="144"/>
        <end position="174"/>
    </location>
</feature>
<evidence type="ECO:0000259" key="3">
    <source>
        <dbReference type="Pfam" id="PF25231"/>
    </source>
</evidence>
<feature type="transmembrane region" description="Helical" evidence="2">
    <location>
        <begin position="186"/>
        <end position="208"/>
    </location>
</feature>
<dbReference type="InterPro" id="IPR057169">
    <property type="entry name" value="DUF7847"/>
</dbReference>
<dbReference type="PANTHER" id="PTHR40076">
    <property type="entry name" value="MEMBRANE PROTEIN-RELATED"/>
    <property type="match status" value="1"/>
</dbReference>
<accession>A0A927PLW0</accession>
<keyword evidence="2" id="KW-0812">Transmembrane</keyword>
<dbReference type="PANTHER" id="PTHR40076:SF1">
    <property type="entry name" value="MEMBRANE PROTEIN"/>
    <property type="match status" value="1"/>
</dbReference>
<keyword evidence="2" id="KW-1133">Transmembrane helix</keyword>
<dbReference type="Proteomes" id="UP000642993">
    <property type="component" value="Unassembled WGS sequence"/>
</dbReference>
<dbReference type="Pfam" id="PF25231">
    <property type="entry name" value="DUF7847"/>
    <property type="match status" value="1"/>
</dbReference>
<evidence type="ECO:0000256" key="1">
    <source>
        <dbReference type="SAM" id="MobiDB-lite"/>
    </source>
</evidence>
<gene>
    <name evidence="4" type="ORF">HT102_04665</name>
</gene>
<organism evidence="4 5">
    <name type="scientific">Lolliginicoccus lacisalsi</name>
    <dbReference type="NCBI Taxonomy" id="2742202"/>
    <lineage>
        <taxon>Bacteria</taxon>
        <taxon>Bacillati</taxon>
        <taxon>Actinomycetota</taxon>
        <taxon>Actinomycetes</taxon>
        <taxon>Mycobacteriales</taxon>
        <taxon>Hoyosellaceae</taxon>
        <taxon>Lolliginicoccus</taxon>
    </lineage>
</organism>
<evidence type="ECO:0000313" key="4">
    <source>
        <dbReference type="EMBL" id="MBD8505776.1"/>
    </source>
</evidence>
<dbReference type="EMBL" id="JACYWE010000002">
    <property type="protein sequence ID" value="MBD8505776.1"/>
    <property type="molecule type" value="Genomic_DNA"/>
</dbReference>
<protein>
    <recommendedName>
        <fullName evidence="3">DUF7847 domain-containing protein</fullName>
    </recommendedName>
</protein>
<reference evidence="4" key="1">
    <citation type="submission" date="2020-09" db="EMBL/GenBank/DDBJ databases">
        <title>Hoyosella lacisalsi sp. nov., a halotolerant actinobacterium isolated from soil of Lake Gudzhirganskoe.</title>
        <authorList>
            <person name="Yang Q."/>
            <person name="Guo P.Y."/>
            <person name="Liu S.W."/>
            <person name="Li F.N."/>
            <person name="Sun C.H."/>
        </authorList>
    </citation>
    <scope>NUCLEOTIDE SEQUENCE</scope>
    <source>
        <strain evidence="4">G463</strain>
    </source>
</reference>
<keyword evidence="5" id="KW-1185">Reference proteome</keyword>
<proteinExistence type="predicted"/>
<dbReference type="RefSeq" id="WP_192038239.1">
    <property type="nucleotide sequence ID" value="NZ_JACYWE010000002.1"/>
</dbReference>
<sequence>MTNDFPGDSPSSSGEGFPTPEDIPQPGATPTPGGYPHQGEYPPPGGYRGEGLQPPPGSYPPADDAPVQYGVASSHRHFPSLRRSDAETPFRIRQLLKLSWRRFAGNAGAWLGFVVLAIIVTGLVAFPLSLVFYAPLESPTANPILAVSLAAAGTALFVLLGILVQSAMVSAALAESAGQRPSLREFMRVPNVAQVVLTAILVAAMTFLGTLLCIVPGLLAAFFSMFAVHFVIDRGQSAVEAIRSSWRTVGANVGPLLILVLVLYVVTVAGALTIIGMLVVVPFSMIAVAQAYRTVAR</sequence>